<dbReference type="CDD" id="cd01060">
    <property type="entry name" value="Membrane-FADS-like"/>
    <property type="match status" value="1"/>
</dbReference>
<evidence type="ECO:0000313" key="5">
    <source>
        <dbReference type="Proteomes" id="UP000028725"/>
    </source>
</evidence>
<dbReference type="AlphaFoldDB" id="A0A085WC47"/>
<comment type="caution">
    <text evidence="4">The sequence shown here is derived from an EMBL/GenBank/DDBJ whole genome shotgun (WGS) entry which is preliminary data.</text>
</comment>
<dbReference type="EMBL" id="JMCB01000012">
    <property type="protein sequence ID" value="KFE65260.1"/>
    <property type="molecule type" value="Genomic_DNA"/>
</dbReference>
<keyword evidence="2" id="KW-0812">Transmembrane</keyword>
<dbReference type="RefSeq" id="WP_052420306.1">
    <property type="nucleotide sequence ID" value="NZ_JMCB01000012.1"/>
</dbReference>
<feature type="compositionally biased region" description="Low complexity" evidence="1">
    <location>
        <begin position="289"/>
        <end position="315"/>
    </location>
</feature>
<feature type="transmembrane region" description="Helical" evidence="2">
    <location>
        <begin position="42"/>
        <end position="60"/>
    </location>
</feature>
<dbReference type="Proteomes" id="UP000028725">
    <property type="component" value="Unassembled WGS sequence"/>
</dbReference>
<dbReference type="InterPro" id="IPR005804">
    <property type="entry name" value="FA_desaturase_dom"/>
</dbReference>
<feature type="region of interest" description="Disordered" evidence="1">
    <location>
        <begin position="280"/>
        <end position="315"/>
    </location>
</feature>
<organism evidence="4 5">
    <name type="scientific">Hyalangium minutum</name>
    <dbReference type="NCBI Taxonomy" id="394096"/>
    <lineage>
        <taxon>Bacteria</taxon>
        <taxon>Pseudomonadati</taxon>
        <taxon>Myxococcota</taxon>
        <taxon>Myxococcia</taxon>
        <taxon>Myxococcales</taxon>
        <taxon>Cystobacterineae</taxon>
        <taxon>Archangiaceae</taxon>
        <taxon>Hyalangium</taxon>
    </lineage>
</organism>
<sequence length="315" mass="34584">MPTPETHGPRLDVPNLAVHALWGAWFAAVLTNWASWSAGVRLGAMGLGWAVMFWNYAVLHNHMHVPIAKPRLLKWLVSRTLGLACGFAYRGYYSHHFNHHKYNDGPGDWGRPRPGEGALHYCVRWALTPWFWPWTVVGDVWKACKTRGQKLELMLDFAVVDGTLLALLAWQPSLGASLFAMLLVGQTCIHYLNLAAHVGSDSTDRKALAVTSASPFYNRYFFNAGYHLAHHLKPQTPWRALPALTEELLRQGQHQPSLLAEPSPIHPSWISRVSAVRKALSATGDTDKPSSPSSPDPGASVSAAPGSRAAAAAQP</sequence>
<feature type="transmembrane region" description="Helical" evidence="2">
    <location>
        <begin position="72"/>
        <end position="92"/>
    </location>
</feature>
<dbReference type="STRING" id="394096.DB31_1376"/>
<evidence type="ECO:0000259" key="3">
    <source>
        <dbReference type="Pfam" id="PF00487"/>
    </source>
</evidence>
<gene>
    <name evidence="4" type="ORF">DB31_1376</name>
</gene>
<keyword evidence="2" id="KW-1133">Transmembrane helix</keyword>
<name>A0A085WC47_9BACT</name>
<proteinExistence type="predicted"/>
<accession>A0A085WC47</accession>
<dbReference type="OrthoDB" id="634389at2"/>
<feature type="transmembrane region" description="Helical" evidence="2">
    <location>
        <begin position="16"/>
        <end position="35"/>
    </location>
</feature>
<keyword evidence="5" id="KW-1185">Reference proteome</keyword>
<dbReference type="Pfam" id="PF00487">
    <property type="entry name" value="FA_desaturase"/>
    <property type="match status" value="1"/>
</dbReference>
<keyword evidence="2" id="KW-0472">Membrane</keyword>
<reference evidence="4 5" key="1">
    <citation type="submission" date="2014-04" db="EMBL/GenBank/DDBJ databases">
        <title>Genome assembly of Hyalangium minutum DSM 14724.</title>
        <authorList>
            <person name="Sharma G."/>
            <person name="Subramanian S."/>
        </authorList>
    </citation>
    <scope>NUCLEOTIDE SEQUENCE [LARGE SCALE GENOMIC DNA]</scope>
    <source>
        <strain evidence="4 5">DSM 14724</strain>
    </source>
</reference>
<evidence type="ECO:0000256" key="1">
    <source>
        <dbReference type="SAM" id="MobiDB-lite"/>
    </source>
</evidence>
<evidence type="ECO:0000256" key="2">
    <source>
        <dbReference type="SAM" id="Phobius"/>
    </source>
</evidence>
<evidence type="ECO:0000313" key="4">
    <source>
        <dbReference type="EMBL" id="KFE65260.1"/>
    </source>
</evidence>
<feature type="domain" description="Fatty acid desaturase" evidence="3">
    <location>
        <begin position="33"/>
        <end position="251"/>
    </location>
</feature>
<protein>
    <submittedName>
        <fullName evidence="4">Putative fatty acid desaturase</fullName>
    </submittedName>
</protein>
<dbReference type="GO" id="GO:0006629">
    <property type="term" value="P:lipid metabolic process"/>
    <property type="evidence" value="ECO:0007669"/>
    <property type="project" value="InterPro"/>
</dbReference>